<keyword evidence="1" id="KW-1133">Transmembrane helix</keyword>
<keyword evidence="1" id="KW-0812">Transmembrane</keyword>
<feature type="transmembrane region" description="Helical" evidence="1">
    <location>
        <begin position="12"/>
        <end position="33"/>
    </location>
</feature>
<organism evidence="2 3">
    <name type="scientific">Candidatus Iainarchaeum sp</name>
    <dbReference type="NCBI Taxonomy" id="3101447"/>
    <lineage>
        <taxon>Archaea</taxon>
        <taxon>Candidatus Iainarchaeota</taxon>
        <taxon>Candidatus Iainarchaeia</taxon>
        <taxon>Candidatus Iainarchaeales</taxon>
        <taxon>Candidatus Iainarchaeaceae</taxon>
        <taxon>Candidatus Iainarchaeum</taxon>
    </lineage>
</organism>
<dbReference type="AlphaFoldDB" id="A0A8T4L3V3"/>
<reference evidence="2" key="2">
    <citation type="submission" date="2021-05" db="EMBL/GenBank/DDBJ databases">
        <title>Protein family content uncovers lineage relationships and bacterial pathway maintenance mechanisms in DPANN archaea.</title>
        <authorList>
            <person name="Castelle C.J."/>
            <person name="Meheust R."/>
            <person name="Jaffe A.L."/>
            <person name="Seitz K."/>
            <person name="Gong X."/>
            <person name="Baker B.J."/>
            <person name="Banfield J.F."/>
        </authorList>
    </citation>
    <scope>NUCLEOTIDE SEQUENCE</scope>
    <source>
        <strain evidence="2">RIFCSPLOWO2_01_FULL_AR10_48_17</strain>
    </source>
</reference>
<gene>
    <name evidence="2" type="ORF">J4215_02555</name>
</gene>
<proteinExistence type="predicted"/>
<comment type="caution">
    <text evidence="2">The sequence shown here is derived from an EMBL/GenBank/DDBJ whole genome shotgun (WGS) entry which is preliminary data.</text>
</comment>
<evidence type="ECO:0000313" key="2">
    <source>
        <dbReference type="EMBL" id="MBS3061441.1"/>
    </source>
</evidence>
<accession>A0A8T4L3V3</accession>
<dbReference type="EMBL" id="JAGVWC010000009">
    <property type="protein sequence ID" value="MBS3061441.1"/>
    <property type="molecule type" value="Genomic_DNA"/>
</dbReference>
<protein>
    <submittedName>
        <fullName evidence="2">Uncharacterized protein</fullName>
    </submittedName>
</protein>
<reference evidence="2" key="1">
    <citation type="submission" date="2021-03" db="EMBL/GenBank/DDBJ databases">
        <authorList>
            <person name="Jaffe A."/>
        </authorList>
    </citation>
    <scope>NUCLEOTIDE SEQUENCE</scope>
    <source>
        <strain evidence="2">RIFCSPLOWO2_01_FULL_AR10_48_17</strain>
    </source>
</reference>
<keyword evidence="1" id="KW-0472">Membrane</keyword>
<evidence type="ECO:0000313" key="3">
    <source>
        <dbReference type="Proteomes" id="UP000675968"/>
    </source>
</evidence>
<sequence length="179" mass="18955">MILNQTGQGSSVFQLLIAAVVAIAILSVLFGVLDLAKFFNVGQDPTTAAAETLKGAYTAPSNIKSSRTSLFNFDTTLNVKGIAAAAKGGPQADDLCLTLGDFATNNRGFEFITDGKALRYKGSSPAQARIDVICDYGETELGATLDTLNMRDKLQMDMCDFSSAVADAEVCIISLRIAR</sequence>
<evidence type="ECO:0000256" key="1">
    <source>
        <dbReference type="SAM" id="Phobius"/>
    </source>
</evidence>
<name>A0A8T4L3V3_9ARCH</name>
<dbReference type="Proteomes" id="UP000675968">
    <property type="component" value="Unassembled WGS sequence"/>
</dbReference>